<dbReference type="PANTHER" id="PTHR36851:SF1">
    <property type="entry name" value="GLYCO_TRANS_2-LIKE DOMAIN-CONTAINING PROTEIN"/>
    <property type="match status" value="1"/>
</dbReference>
<sequence>MQNKSTKSHIDRIFEMVPGILTWLVLTSPVWLALNLPFAMAYGIIFLDVYWLYRAFKSATYSILGYRIFKKVIKVDWWSKLKHDFPDEHSTIEHLLIIPTYKEPEYVIRTTFEGIANSEYDLSHVRVVLALEQREDPELKVAKKKIAEEFSHRVAAVYVTEHPGDIEGEVVGPGSNRTWSLNHLWETLEKDIDIDNTILTTLDADFVVHQQFLAGLTHKYLSTENVRQRSFTGVFMYSNNYWQAPAPMRIIASSHTINQLAELVEPWKYVIFSSHSLNLRTLKELGFWSTDHVNDDSRLYWNALYHFKGDFEVVPHWLPVYGDTVLDDTLGKSFTNQYKQLQRWAYGVEHRPFIYKMTLSEREMPLIKRLERLLFVVRADLIWATIAYITGFGALILVAVNGYFRETVLGTNLVFYSGIILTFAILGLLPTAILNHKLFPPMPHTWSRLRRFIGNVQLLMTPLILMTFGTLPAIDSQTRLMFGKYLSFRVTRKHRKDGKRTVIS</sequence>
<evidence type="ECO:0000256" key="1">
    <source>
        <dbReference type="SAM" id="Phobius"/>
    </source>
</evidence>
<reference evidence="2 3" key="1">
    <citation type="submission" date="2017-09" db="EMBL/GenBank/DDBJ databases">
        <title>Depth-based differentiation of microbial function through sediment-hosted aquifers and enrichment of novel symbionts in the deep terrestrial subsurface.</title>
        <authorList>
            <person name="Probst A.J."/>
            <person name="Ladd B."/>
            <person name="Jarett J.K."/>
            <person name="Geller-Mcgrath D.E."/>
            <person name="Sieber C.M."/>
            <person name="Emerson J.B."/>
            <person name="Anantharaman K."/>
            <person name="Thomas B.C."/>
            <person name="Malmstrom R."/>
            <person name="Stieglmeier M."/>
            <person name="Klingl A."/>
            <person name="Woyke T."/>
            <person name="Ryan C.M."/>
            <person name="Banfield J.F."/>
        </authorList>
    </citation>
    <scope>NUCLEOTIDE SEQUENCE [LARGE SCALE GENOMIC DNA]</scope>
    <source>
        <strain evidence="2">CG22_combo_CG10-13_8_21_14_all_39_12</strain>
    </source>
</reference>
<evidence type="ECO:0000313" key="3">
    <source>
        <dbReference type="Proteomes" id="UP000228495"/>
    </source>
</evidence>
<protein>
    <recommendedName>
        <fullName evidence="4">Glycosyltransferase 2-like domain-containing protein</fullName>
    </recommendedName>
</protein>
<dbReference type="EMBL" id="PCSU01000023">
    <property type="protein sequence ID" value="PIP56709.1"/>
    <property type="molecule type" value="Genomic_DNA"/>
</dbReference>
<evidence type="ECO:0000313" key="2">
    <source>
        <dbReference type="EMBL" id="PIP56709.1"/>
    </source>
</evidence>
<dbReference type="AlphaFoldDB" id="A0A2H0BGL0"/>
<comment type="caution">
    <text evidence="2">The sequence shown here is derived from an EMBL/GenBank/DDBJ whole genome shotgun (WGS) entry which is preliminary data.</text>
</comment>
<keyword evidence="1" id="KW-1133">Transmembrane helix</keyword>
<accession>A0A2H0BGL0</accession>
<dbReference type="PANTHER" id="PTHR36851">
    <property type="entry name" value="UNNAMED PRODUCT"/>
    <property type="match status" value="1"/>
</dbReference>
<dbReference type="InterPro" id="IPR029044">
    <property type="entry name" value="Nucleotide-diphossugar_trans"/>
</dbReference>
<name>A0A2H0BGL0_UNCKA</name>
<organism evidence="2 3">
    <name type="scientific">candidate division WWE3 bacterium CG22_combo_CG10-13_8_21_14_all_39_12</name>
    <dbReference type="NCBI Taxonomy" id="1975094"/>
    <lineage>
        <taxon>Bacteria</taxon>
        <taxon>Katanobacteria</taxon>
    </lineage>
</organism>
<feature type="transmembrane region" description="Helical" evidence="1">
    <location>
        <begin position="455"/>
        <end position="474"/>
    </location>
</feature>
<feature type="transmembrane region" description="Helical" evidence="1">
    <location>
        <begin position="381"/>
        <end position="401"/>
    </location>
</feature>
<dbReference type="Proteomes" id="UP000228495">
    <property type="component" value="Unassembled WGS sequence"/>
</dbReference>
<dbReference type="Gene3D" id="3.90.550.10">
    <property type="entry name" value="Spore Coat Polysaccharide Biosynthesis Protein SpsA, Chain A"/>
    <property type="match status" value="1"/>
</dbReference>
<dbReference type="SUPFAM" id="SSF53448">
    <property type="entry name" value="Nucleotide-diphospho-sugar transferases"/>
    <property type="match status" value="1"/>
</dbReference>
<evidence type="ECO:0008006" key="4">
    <source>
        <dbReference type="Google" id="ProtNLM"/>
    </source>
</evidence>
<keyword evidence="1" id="KW-0472">Membrane</keyword>
<keyword evidence="1" id="KW-0812">Transmembrane</keyword>
<gene>
    <name evidence="2" type="ORF">COX05_01675</name>
</gene>
<proteinExistence type="predicted"/>
<feature type="transmembrane region" description="Helical" evidence="1">
    <location>
        <begin position="413"/>
        <end position="434"/>
    </location>
</feature>
<feature type="transmembrane region" description="Helical" evidence="1">
    <location>
        <begin position="20"/>
        <end position="45"/>
    </location>
</feature>